<dbReference type="InterPro" id="IPR006224">
    <property type="entry name" value="PsdUridine_synth_RluA-like_CS"/>
</dbReference>
<protein>
    <recommendedName>
        <fullName evidence="4">Pseudouridine synthase</fullName>
        <ecNumber evidence="4">5.4.99.-</ecNumber>
    </recommendedName>
</protein>
<dbReference type="PANTHER" id="PTHR21600">
    <property type="entry name" value="MITOCHONDRIAL RNA PSEUDOURIDINE SYNTHASE"/>
    <property type="match status" value="1"/>
</dbReference>
<feature type="domain" description="Pseudouridine synthase RsuA/RluA-like" evidence="5">
    <location>
        <begin position="98"/>
        <end position="248"/>
    </location>
</feature>
<comment type="similarity">
    <text evidence="2 4">Belongs to the pseudouridine synthase RluA family.</text>
</comment>
<dbReference type="RefSeq" id="WP_260116132.1">
    <property type="nucleotide sequence ID" value="NZ_CP093361.1"/>
</dbReference>
<feature type="active site" evidence="3">
    <location>
        <position position="146"/>
    </location>
</feature>
<dbReference type="GO" id="GO:0009982">
    <property type="term" value="F:pseudouridine synthase activity"/>
    <property type="evidence" value="ECO:0007669"/>
    <property type="project" value="InterPro"/>
</dbReference>
<comment type="function">
    <text evidence="4">Responsible for synthesis of pseudouridine from uracil.</text>
</comment>
<evidence type="ECO:0000256" key="1">
    <source>
        <dbReference type="ARBA" id="ARBA00000073"/>
    </source>
</evidence>
<keyword evidence="4" id="KW-0413">Isomerase</keyword>
<dbReference type="KEGG" id="lbe:MOO44_05200"/>
<dbReference type="GO" id="GO:0003723">
    <property type="term" value="F:RNA binding"/>
    <property type="evidence" value="ECO:0007669"/>
    <property type="project" value="InterPro"/>
</dbReference>
<dbReference type="NCBIfam" id="TIGR00005">
    <property type="entry name" value="rluA_subfam"/>
    <property type="match status" value="1"/>
</dbReference>
<dbReference type="InterPro" id="IPR006225">
    <property type="entry name" value="PsdUridine_synth_RluC/D"/>
</dbReference>
<dbReference type="PANTHER" id="PTHR21600:SF35">
    <property type="entry name" value="PSEUDOURIDINE SYNTHASE"/>
    <property type="match status" value="1"/>
</dbReference>
<dbReference type="Pfam" id="PF00849">
    <property type="entry name" value="PseudoU_synth_2"/>
    <property type="match status" value="1"/>
</dbReference>
<dbReference type="Gene3D" id="3.30.2350.10">
    <property type="entry name" value="Pseudouridine synthase"/>
    <property type="match status" value="1"/>
</dbReference>
<evidence type="ECO:0000313" key="7">
    <source>
        <dbReference type="Proteomes" id="UP000831181"/>
    </source>
</evidence>
<dbReference type="PROSITE" id="PS01129">
    <property type="entry name" value="PSI_RLU"/>
    <property type="match status" value="1"/>
</dbReference>
<organism evidence="6 7">
    <name type="scientific">Nicoliella spurrieriana</name>
    <dbReference type="NCBI Taxonomy" id="2925830"/>
    <lineage>
        <taxon>Bacteria</taxon>
        <taxon>Bacillati</taxon>
        <taxon>Bacillota</taxon>
        <taxon>Bacilli</taxon>
        <taxon>Lactobacillales</taxon>
        <taxon>Lactobacillaceae</taxon>
        <taxon>Nicoliella</taxon>
    </lineage>
</organism>
<name>A0A976X4U2_9LACO</name>
<gene>
    <name evidence="6" type="ORF">MOO44_05200</name>
</gene>
<evidence type="ECO:0000256" key="2">
    <source>
        <dbReference type="ARBA" id="ARBA00010876"/>
    </source>
</evidence>
<evidence type="ECO:0000259" key="5">
    <source>
        <dbReference type="Pfam" id="PF00849"/>
    </source>
</evidence>
<dbReference type="Proteomes" id="UP000831181">
    <property type="component" value="Chromosome"/>
</dbReference>
<proteinExistence type="inferred from homology"/>
<dbReference type="CDD" id="cd02869">
    <property type="entry name" value="PseudoU_synth_RluA_like"/>
    <property type="match status" value="1"/>
</dbReference>
<evidence type="ECO:0000256" key="4">
    <source>
        <dbReference type="RuleBase" id="RU362028"/>
    </source>
</evidence>
<dbReference type="InterPro" id="IPR020103">
    <property type="entry name" value="PsdUridine_synth_cat_dom_sf"/>
</dbReference>
<dbReference type="InterPro" id="IPR050188">
    <property type="entry name" value="RluA_PseudoU_synthase"/>
</dbReference>
<dbReference type="GO" id="GO:0000455">
    <property type="term" value="P:enzyme-directed rRNA pseudouridine synthesis"/>
    <property type="evidence" value="ECO:0007669"/>
    <property type="project" value="TreeGrafter"/>
</dbReference>
<dbReference type="InterPro" id="IPR006145">
    <property type="entry name" value="PsdUridine_synth_RsuA/RluA"/>
</dbReference>
<dbReference type="EC" id="5.4.99.-" evidence="4"/>
<sequence>MIILGRKEEGQTHIELEWQYQNQSGNTLKSFLKQHGISHRMFLSLRATGDFRVNDRSVTSNVALHPGDVVKVSLPAESSDPNVVASSQPLDIIHEDANWLVVNKPAGLTSVPGPSNRQDTLVNRIKGHLLAEGSQDLRPHLITRLDRFTSGVVLVAKHRIANSLANQQVMNHAIEKHYLALAQGAFDDEHGLIDFPIGKQDDEIKRHRMAAGQSAKTEYWVVKRFSDYTQLLLQLHTGRTHQIRVHLSETGHPLLGDQLYGGPLDAGIDRQALHACSIKFYDPFSERFVQYEAPIPNDIAVLIDRED</sequence>
<reference evidence="6" key="1">
    <citation type="journal article" date="2022" name="Int. J. Syst. Evol. Microbiol.">
        <title>Apilactobacillus apisilvae sp. nov., Nicolia spurrieriana gen. nov. sp. nov., Bombilactobacillus folatiphilus sp. nov. and Bombilactobacillus thymidiniphilus sp. nov., four new lactic acid bacterial isolates from stingless bees Tetragonula carbonaria and Austroplebeia australis.</title>
        <authorList>
            <person name="Oliphant S.A."/>
            <person name="Watson-Haigh N.S."/>
            <person name="Sumby K.M."/>
            <person name="Gardner J."/>
            <person name="Groom S."/>
            <person name="Jiranek V."/>
        </authorList>
    </citation>
    <scope>NUCLEOTIDE SEQUENCE</scope>
    <source>
        <strain evidence="6">SGEP1_A5</strain>
    </source>
</reference>
<comment type="catalytic activity">
    <reaction evidence="1 4">
        <text>a uridine in RNA = a pseudouridine in RNA</text>
        <dbReference type="Rhea" id="RHEA:48348"/>
        <dbReference type="Rhea" id="RHEA-COMP:12068"/>
        <dbReference type="Rhea" id="RHEA-COMP:12069"/>
        <dbReference type="ChEBI" id="CHEBI:65314"/>
        <dbReference type="ChEBI" id="CHEBI:65315"/>
    </reaction>
</comment>
<evidence type="ECO:0000313" key="6">
    <source>
        <dbReference type="EMBL" id="UQS86323.1"/>
    </source>
</evidence>
<dbReference type="SUPFAM" id="SSF55120">
    <property type="entry name" value="Pseudouridine synthase"/>
    <property type="match status" value="1"/>
</dbReference>
<dbReference type="GO" id="GO:0140098">
    <property type="term" value="F:catalytic activity, acting on RNA"/>
    <property type="evidence" value="ECO:0007669"/>
    <property type="project" value="UniProtKB-ARBA"/>
</dbReference>
<keyword evidence="7" id="KW-1185">Reference proteome</keyword>
<dbReference type="AlphaFoldDB" id="A0A976X4U2"/>
<evidence type="ECO:0000256" key="3">
    <source>
        <dbReference type="PIRSR" id="PIRSR606225-1"/>
    </source>
</evidence>
<accession>A0A976X4U2</accession>
<dbReference type="EMBL" id="CP093361">
    <property type="protein sequence ID" value="UQS86323.1"/>
    <property type="molecule type" value="Genomic_DNA"/>
</dbReference>